<reference evidence="5" key="3">
    <citation type="submission" date="2022-06" db="UniProtKB">
        <authorList>
            <consortium name="EnsemblMetazoa"/>
        </authorList>
    </citation>
    <scope>IDENTIFICATION</scope>
</reference>
<comment type="cofactor">
    <cofactor evidence="2">
        <name>FAD</name>
        <dbReference type="ChEBI" id="CHEBI:57692"/>
    </cofactor>
</comment>
<evidence type="ECO:0000259" key="3">
    <source>
        <dbReference type="PROSITE" id="PS00624"/>
    </source>
</evidence>
<evidence type="ECO:0000256" key="2">
    <source>
        <dbReference type="PIRSR" id="PIRSR000137-2"/>
    </source>
</evidence>
<dbReference type="InterPro" id="IPR000172">
    <property type="entry name" value="GMC_OxRdtase_N"/>
</dbReference>
<organism evidence="4">
    <name type="scientific">Sarcoptes scabiei</name>
    <name type="common">Itch mite</name>
    <name type="synonym">Acarus scabiei</name>
    <dbReference type="NCBI Taxonomy" id="52283"/>
    <lineage>
        <taxon>Eukaryota</taxon>
        <taxon>Metazoa</taxon>
        <taxon>Ecdysozoa</taxon>
        <taxon>Arthropoda</taxon>
        <taxon>Chelicerata</taxon>
        <taxon>Arachnida</taxon>
        <taxon>Acari</taxon>
        <taxon>Acariformes</taxon>
        <taxon>Sarcoptiformes</taxon>
        <taxon>Astigmata</taxon>
        <taxon>Psoroptidia</taxon>
        <taxon>Sarcoptoidea</taxon>
        <taxon>Sarcoptidae</taxon>
        <taxon>Sarcoptinae</taxon>
        <taxon>Sarcoptes</taxon>
    </lineage>
</organism>
<dbReference type="Pfam" id="PF05199">
    <property type="entry name" value="GMC_oxred_C"/>
    <property type="match status" value="1"/>
</dbReference>
<feature type="domain" description="Glucose-methanol-choline oxidoreductase N-terminal" evidence="3">
    <location>
        <begin position="320"/>
        <end position="334"/>
    </location>
</feature>
<dbReference type="Proteomes" id="UP000070412">
    <property type="component" value="Unassembled WGS sequence"/>
</dbReference>
<evidence type="ECO:0000313" key="4">
    <source>
        <dbReference type="EMBL" id="KAF7495275.1"/>
    </source>
</evidence>
<dbReference type="SUPFAM" id="SSF54373">
    <property type="entry name" value="FAD-linked reductases, C-terminal domain"/>
    <property type="match status" value="1"/>
</dbReference>
<comment type="similarity">
    <text evidence="1">Belongs to the GMC oxidoreductase family.</text>
</comment>
<keyword evidence="2" id="KW-0274">FAD</keyword>
<dbReference type="Gene3D" id="3.30.560.10">
    <property type="entry name" value="Glucose Oxidase, domain 3"/>
    <property type="match status" value="1"/>
</dbReference>
<dbReference type="Pfam" id="PF00732">
    <property type="entry name" value="GMC_oxred_N"/>
    <property type="match status" value="1"/>
</dbReference>
<evidence type="ECO:0000256" key="1">
    <source>
        <dbReference type="ARBA" id="ARBA00010790"/>
    </source>
</evidence>
<dbReference type="GO" id="GO:0016614">
    <property type="term" value="F:oxidoreductase activity, acting on CH-OH group of donors"/>
    <property type="evidence" value="ECO:0007669"/>
    <property type="project" value="InterPro"/>
</dbReference>
<dbReference type="InterPro" id="IPR036188">
    <property type="entry name" value="FAD/NAD-bd_sf"/>
</dbReference>
<dbReference type="PANTHER" id="PTHR11552:SF227">
    <property type="entry name" value="GLUCOSE DEHYDROGENASE [FAD, QUINONE]-LIKE PROTEIN"/>
    <property type="match status" value="1"/>
</dbReference>
<dbReference type="PANTHER" id="PTHR11552">
    <property type="entry name" value="GLUCOSE-METHANOL-CHOLINE GMC OXIDOREDUCTASE"/>
    <property type="match status" value="1"/>
</dbReference>
<dbReference type="EnsemblMetazoa" id="SSS_5468s_mrna">
    <property type="protein sequence ID" value="KAF7495275.1"/>
    <property type="gene ID" value="SSS_5468"/>
</dbReference>
<protein>
    <submittedName>
        <fullName evidence="4">Glucose dehydrogenase -like protein</fullName>
    </submittedName>
</protein>
<dbReference type="GO" id="GO:0050660">
    <property type="term" value="F:flavin adenine dinucleotide binding"/>
    <property type="evidence" value="ECO:0007669"/>
    <property type="project" value="InterPro"/>
</dbReference>
<reference evidence="6" key="1">
    <citation type="journal article" date="2020" name="PLoS Negl. Trop. Dis.">
        <title>High-quality nuclear genome for Sarcoptes scabiei-A critical resource for a neglected parasite.</title>
        <authorList>
            <person name="Korhonen P.K."/>
            <person name="Gasser R.B."/>
            <person name="Ma G."/>
            <person name="Wang T."/>
            <person name="Stroehlein A.J."/>
            <person name="Young N.D."/>
            <person name="Ang C.S."/>
            <person name="Fernando D.D."/>
            <person name="Lu H.C."/>
            <person name="Taylor S."/>
            <person name="Reynolds S.L."/>
            <person name="Mofiz E."/>
            <person name="Najaraj S.H."/>
            <person name="Gowda H."/>
            <person name="Madugundu A."/>
            <person name="Renuse S."/>
            <person name="Holt D."/>
            <person name="Pandey A."/>
            <person name="Papenfuss A.T."/>
            <person name="Fischer K."/>
        </authorList>
    </citation>
    <scope>NUCLEOTIDE SEQUENCE [LARGE SCALE GENOMIC DNA]</scope>
</reference>
<name>A0A834RG74_SARSC</name>
<dbReference type="EMBL" id="WVUK01000049">
    <property type="protein sequence ID" value="KAF7495275.1"/>
    <property type="molecule type" value="Genomic_DNA"/>
</dbReference>
<keyword evidence="2" id="KW-0285">Flavoprotein</keyword>
<evidence type="ECO:0000313" key="6">
    <source>
        <dbReference type="Proteomes" id="UP000070412"/>
    </source>
</evidence>
<keyword evidence="6" id="KW-1185">Reference proteome</keyword>
<dbReference type="InterPro" id="IPR012132">
    <property type="entry name" value="GMC_OxRdtase"/>
</dbReference>
<gene>
    <name evidence="4" type="ORF">SSS_5468</name>
</gene>
<dbReference type="OrthoDB" id="269227at2759"/>
<dbReference type="SUPFAM" id="SSF51905">
    <property type="entry name" value="FAD/NAD(P)-binding domain"/>
    <property type="match status" value="1"/>
</dbReference>
<accession>A0A834RG74</accession>
<proteinExistence type="inferred from homology"/>
<dbReference type="AlphaFoldDB" id="A0A834RG74"/>
<reference evidence="4" key="2">
    <citation type="submission" date="2020-01" db="EMBL/GenBank/DDBJ databases">
        <authorList>
            <person name="Korhonen P.K.K."/>
            <person name="Guangxu M.G."/>
            <person name="Wang T.W."/>
            <person name="Stroehlein A.J.S."/>
            <person name="Young N.D."/>
            <person name="Ang C.-S.A."/>
            <person name="Fernando D.W.F."/>
            <person name="Lu H.L."/>
            <person name="Taylor S.T."/>
            <person name="Ehtesham M.E.M."/>
            <person name="Najaraj S.H.N."/>
            <person name="Harsha G.H.G."/>
            <person name="Madugundu A.M."/>
            <person name="Renuse S.R."/>
            <person name="Holt D.H."/>
            <person name="Pandey A.P."/>
            <person name="Papenfuss A.P."/>
            <person name="Gasser R.B.G."/>
            <person name="Fischer K.F."/>
        </authorList>
    </citation>
    <scope>NUCLEOTIDE SEQUENCE</scope>
    <source>
        <strain evidence="4">SSS_KF_BRIS2020</strain>
    </source>
</reference>
<feature type="binding site" evidence="2">
    <location>
        <position position="147"/>
    </location>
    <ligand>
        <name>FAD</name>
        <dbReference type="ChEBI" id="CHEBI:57692"/>
    </ligand>
</feature>
<sequence length="628" mass="70110">MLRSILPLLPILYLMRRSDHNSIGLRSSNHLDESNNINDDHMASSSSLTSPTSILFNHRHSWDSEYDFIIIGGGSAGTVLANRLSEDPTVTVLLLEAGGNENFISDIPLAYQSLQMTPLDWQYSTEPQKAACFGLRGKRSLWPRGKVLGGCSVLNVNLYVRGNRHDYDLWAQNGAYGWSWKEVFPYFLRSEDNQDRFYLRNGFHARGGYLTVSQLRFITPIGKAFMAAAKYLGYPIIDVNGPFQTGFAVPQGTIRNGARCSTAKAFIKPIRHRSNLHVLTFAFVTRILFDATKRARSVQFDRFSLTYLVYARKEIIVSAGTINSPQLLMLSGIGPRNHLKDHGIPLIADLAVGDNLQDHIYPGGIHFAIKHRVTLSQERTFKPSNIAKYFTTGSGPLTSLGAVEGLAFVNTKFANITDDWPDFEIHLSSATITSDNGNFCENIKASLKELVWKKVYAPFQKIDSFSLDPVLLRPKSRGYIRLRSINPYDHPIIDPRYLTASEDIHAMVEGMKISIAIGHSPPMKRYGSRLFHTIFPGCEGYSYLSDEYLACVARTFTATIYHPVGTCKMGSNDDRTAVVDPELRVRGVTNLRVVDASIMPTIVSGNTNAPVIMIAEKAADLIKKAWLY</sequence>
<evidence type="ECO:0000313" key="5">
    <source>
        <dbReference type="EnsemblMetazoa" id="KAF7495275.1"/>
    </source>
</evidence>
<dbReference type="Gene3D" id="3.50.50.60">
    <property type="entry name" value="FAD/NAD(P)-binding domain"/>
    <property type="match status" value="1"/>
</dbReference>
<dbReference type="PIRSF" id="PIRSF000137">
    <property type="entry name" value="Alcohol_oxidase"/>
    <property type="match status" value="1"/>
</dbReference>
<dbReference type="PROSITE" id="PS00624">
    <property type="entry name" value="GMC_OXRED_2"/>
    <property type="match status" value="1"/>
</dbReference>
<feature type="binding site" evidence="2">
    <location>
        <position position="284"/>
    </location>
    <ligand>
        <name>FAD</name>
        <dbReference type="ChEBI" id="CHEBI:57692"/>
    </ligand>
</feature>
<dbReference type="InterPro" id="IPR007867">
    <property type="entry name" value="GMC_OxRtase_C"/>
</dbReference>